<organism evidence="7">
    <name type="scientific">Caenorhabditis brenneri</name>
    <name type="common">Nematode worm</name>
    <dbReference type="NCBI Taxonomy" id="135651"/>
    <lineage>
        <taxon>Eukaryota</taxon>
        <taxon>Metazoa</taxon>
        <taxon>Ecdysozoa</taxon>
        <taxon>Nematoda</taxon>
        <taxon>Chromadorea</taxon>
        <taxon>Rhabditida</taxon>
        <taxon>Rhabditina</taxon>
        <taxon>Rhabditomorpha</taxon>
        <taxon>Rhabditoidea</taxon>
        <taxon>Rhabditidae</taxon>
        <taxon>Peloderinae</taxon>
        <taxon>Caenorhabditis</taxon>
    </lineage>
</organism>
<dbReference type="AlphaFoldDB" id="G0NRN9"/>
<keyword evidence="3" id="KW-1133">Transmembrane helix</keyword>
<dbReference type="FunCoup" id="G0NRN9">
    <property type="interactions" value="1548"/>
</dbReference>
<dbReference type="GO" id="GO:0031129">
    <property type="term" value="P:inductive cell-cell signaling"/>
    <property type="evidence" value="ECO:0007669"/>
    <property type="project" value="EnsemblMetazoa"/>
</dbReference>
<sequence>MNTRDTCIVFMLFVTLKTIRTGVPCIFTASKSIRISPVSLIRFHKLLKSEMFGLSVPERLLIAFESCLPSWFRRERSAPEKLQSSENPGLTVENSSSVPPESPRNELETNEIGEAPSTTFEVKNTLETTSQSSSTKEDVEKLAEAVKELTEKEAEYEEEYEEEKEEEDAEEALKYNEDATRDATATLKPSVRKEIEKLKEAKCKDYCHHNATCHVEVIFRDNRISAVVPSCHCPHGWEGTRCDRHYVQAFYAPINSKYNGTVKRPKIFIVHSPNHTSTSTPASEDSDISSIFSGLYDRIVQSSTSAIPAFAFLIIMLIMFIAIVVYAYRRMSKRADDVTYTMSHMCPPEAFTVLKTPNGRHIPVHQLTSSCPQSAGPSSAISSTPHPSSAHGSRIPMRQQAVRNVDQARNNFFSILRSQGTIPSRNINDDDTPKHYKSVPRVEVSAINYSGHIDFSTISYQSTDSEVSKPSKTCPPPTHTVINIEQDCVDTNFRSPSRSSGEPGSPTTCEPMIPHMKL</sequence>
<feature type="transmembrane region" description="Helical" evidence="3">
    <location>
        <begin position="306"/>
        <end position="328"/>
    </location>
</feature>
<keyword evidence="1" id="KW-0245">EGF-like domain</keyword>
<feature type="disulfide bond" evidence="1">
    <location>
        <begin position="233"/>
        <end position="242"/>
    </location>
</feature>
<protein>
    <recommendedName>
        <fullName evidence="5">EGF-like domain-containing protein</fullName>
    </recommendedName>
</protein>
<dbReference type="GO" id="GO:0018991">
    <property type="term" value="P:egg-laying behavior"/>
    <property type="evidence" value="ECO:0007669"/>
    <property type="project" value="EnsemblMetazoa"/>
</dbReference>
<dbReference type="EMBL" id="GL379933">
    <property type="protein sequence ID" value="EGT36327.1"/>
    <property type="molecule type" value="Genomic_DNA"/>
</dbReference>
<reference evidence="7" key="1">
    <citation type="submission" date="2011-07" db="EMBL/GenBank/DDBJ databases">
        <authorList>
            <consortium name="Caenorhabditis brenneri Sequencing and Analysis Consortium"/>
            <person name="Wilson R.K."/>
        </authorList>
    </citation>
    <scope>NUCLEOTIDE SEQUENCE [LARGE SCALE GENOMIC DNA]</scope>
    <source>
        <strain evidence="7">PB2801</strain>
    </source>
</reference>
<evidence type="ECO:0000313" key="6">
    <source>
        <dbReference type="EMBL" id="EGT36327.1"/>
    </source>
</evidence>
<feature type="chain" id="PRO_5003405326" description="EGF-like domain-containing protein" evidence="4">
    <location>
        <begin position="22"/>
        <end position="518"/>
    </location>
</feature>
<dbReference type="Proteomes" id="UP000008068">
    <property type="component" value="Unassembled WGS sequence"/>
</dbReference>
<dbReference type="GO" id="GO:0005886">
    <property type="term" value="C:plasma membrane"/>
    <property type="evidence" value="ECO:0007669"/>
    <property type="project" value="EnsemblMetazoa"/>
</dbReference>
<evidence type="ECO:0000256" key="3">
    <source>
        <dbReference type="SAM" id="Phobius"/>
    </source>
</evidence>
<evidence type="ECO:0000256" key="1">
    <source>
        <dbReference type="PROSITE-ProRule" id="PRU00076"/>
    </source>
</evidence>
<dbReference type="Gene3D" id="2.10.25.10">
    <property type="entry name" value="Laminin"/>
    <property type="match status" value="1"/>
</dbReference>
<feature type="compositionally biased region" description="Polar residues" evidence="2">
    <location>
        <begin position="116"/>
        <end position="134"/>
    </location>
</feature>
<dbReference type="GO" id="GO:0030539">
    <property type="term" value="P:male genitalia development"/>
    <property type="evidence" value="ECO:0007669"/>
    <property type="project" value="EnsemblMetazoa"/>
</dbReference>
<dbReference type="InParanoid" id="G0NRN9"/>
<feature type="region of interest" description="Disordered" evidence="2">
    <location>
        <begin position="79"/>
        <end position="174"/>
    </location>
</feature>
<dbReference type="GO" id="GO:0040026">
    <property type="term" value="P:positive regulation of vulval development"/>
    <property type="evidence" value="ECO:0007669"/>
    <property type="project" value="EnsemblMetazoa"/>
</dbReference>
<feature type="domain" description="EGF-like" evidence="5">
    <location>
        <begin position="199"/>
        <end position="243"/>
    </location>
</feature>
<keyword evidence="1" id="KW-1015">Disulfide bond</keyword>
<dbReference type="PROSITE" id="PS01186">
    <property type="entry name" value="EGF_2"/>
    <property type="match status" value="1"/>
</dbReference>
<dbReference type="PROSITE" id="PS50026">
    <property type="entry name" value="EGF_3"/>
    <property type="match status" value="1"/>
</dbReference>
<dbReference type="SUPFAM" id="SSF57196">
    <property type="entry name" value="EGF/Laminin"/>
    <property type="match status" value="1"/>
</dbReference>
<feature type="signal peptide" evidence="4">
    <location>
        <begin position="1"/>
        <end position="21"/>
    </location>
</feature>
<evidence type="ECO:0000256" key="4">
    <source>
        <dbReference type="SAM" id="SignalP"/>
    </source>
</evidence>
<dbReference type="InterPro" id="IPR000742">
    <property type="entry name" value="EGF"/>
</dbReference>
<gene>
    <name evidence="6" type="ORF">CAEBREN_32705</name>
</gene>
<dbReference type="PROSITE" id="PS00022">
    <property type="entry name" value="EGF_1"/>
    <property type="match status" value="1"/>
</dbReference>
<evidence type="ECO:0000313" key="7">
    <source>
        <dbReference type="Proteomes" id="UP000008068"/>
    </source>
</evidence>
<dbReference type="GO" id="GO:0030431">
    <property type="term" value="P:sleep"/>
    <property type="evidence" value="ECO:0007669"/>
    <property type="project" value="EnsemblMetazoa"/>
</dbReference>
<feature type="disulfide bond" evidence="1">
    <location>
        <begin position="203"/>
        <end position="213"/>
    </location>
</feature>
<dbReference type="CDD" id="cd00054">
    <property type="entry name" value="EGF_CA"/>
    <property type="match status" value="1"/>
</dbReference>
<feature type="region of interest" description="Disordered" evidence="2">
    <location>
        <begin position="493"/>
        <end position="518"/>
    </location>
</feature>
<feature type="region of interest" description="Disordered" evidence="2">
    <location>
        <begin position="368"/>
        <end position="394"/>
    </location>
</feature>
<dbReference type="HOGENOM" id="CLU_047169_0_0_1"/>
<keyword evidence="3" id="KW-0472">Membrane</keyword>
<dbReference type="GO" id="GO:0040025">
    <property type="term" value="P:vulval development"/>
    <property type="evidence" value="ECO:0007669"/>
    <property type="project" value="EnsemblMetazoa"/>
</dbReference>
<evidence type="ECO:0000259" key="5">
    <source>
        <dbReference type="PROSITE" id="PS50026"/>
    </source>
</evidence>
<dbReference type="OrthoDB" id="5828581at2759"/>
<dbReference type="GO" id="GO:0042659">
    <property type="term" value="P:regulation of cell fate specification"/>
    <property type="evidence" value="ECO:0007669"/>
    <property type="project" value="EnsemblMetazoa"/>
</dbReference>
<comment type="caution">
    <text evidence="1">Lacks conserved residue(s) required for the propagation of feature annotation.</text>
</comment>
<keyword evidence="4" id="KW-0732">Signal</keyword>
<keyword evidence="7" id="KW-1185">Reference proteome</keyword>
<keyword evidence="3" id="KW-0812">Transmembrane</keyword>
<dbReference type="GO" id="GO:0007173">
    <property type="term" value="P:epidermal growth factor receptor signaling pathway"/>
    <property type="evidence" value="ECO:0007669"/>
    <property type="project" value="EnsemblMetazoa"/>
</dbReference>
<dbReference type="STRING" id="135651.G0NRN9"/>
<feature type="compositionally biased region" description="Low complexity" evidence="2">
    <location>
        <begin position="377"/>
        <end position="391"/>
    </location>
</feature>
<dbReference type="GO" id="GO:0060279">
    <property type="term" value="P:positive regulation of ovulation"/>
    <property type="evidence" value="ECO:0007669"/>
    <property type="project" value="EnsemblMetazoa"/>
</dbReference>
<proteinExistence type="predicted"/>
<dbReference type="eggNOG" id="ENOG502TH25">
    <property type="taxonomic scope" value="Eukaryota"/>
</dbReference>
<feature type="compositionally biased region" description="Low complexity" evidence="2">
    <location>
        <begin position="494"/>
        <end position="506"/>
    </location>
</feature>
<dbReference type="GO" id="GO:0048018">
    <property type="term" value="F:receptor ligand activity"/>
    <property type="evidence" value="ECO:0007669"/>
    <property type="project" value="EnsemblMetazoa"/>
</dbReference>
<accession>G0NRN9</accession>
<feature type="compositionally biased region" description="Acidic residues" evidence="2">
    <location>
        <begin position="154"/>
        <end position="170"/>
    </location>
</feature>
<dbReference type="GO" id="GO:0030728">
    <property type="term" value="P:ovulation"/>
    <property type="evidence" value="ECO:0007669"/>
    <property type="project" value="EnsemblMetazoa"/>
</dbReference>
<evidence type="ECO:0000256" key="2">
    <source>
        <dbReference type="SAM" id="MobiDB-lite"/>
    </source>
</evidence>
<feature type="compositionally biased region" description="Basic and acidic residues" evidence="2">
    <location>
        <begin position="135"/>
        <end position="153"/>
    </location>
</feature>
<name>G0NRN9_CAEBE</name>
<dbReference type="SMART" id="SM00181">
    <property type="entry name" value="EGF"/>
    <property type="match status" value="1"/>
</dbReference>